<dbReference type="PANTHER" id="PTHR34580:SF1">
    <property type="entry name" value="PROTEIN PAFC"/>
    <property type="match status" value="1"/>
</dbReference>
<dbReference type="Pfam" id="PF13280">
    <property type="entry name" value="WYL"/>
    <property type="match status" value="1"/>
</dbReference>
<evidence type="ECO:0000313" key="4">
    <source>
        <dbReference type="EMBL" id="MFC4555120.1"/>
    </source>
</evidence>
<feature type="domain" description="WCX" evidence="3">
    <location>
        <begin position="243"/>
        <end position="314"/>
    </location>
</feature>
<dbReference type="InterPro" id="IPR057727">
    <property type="entry name" value="WCX_dom"/>
</dbReference>
<evidence type="ECO:0000259" key="1">
    <source>
        <dbReference type="Pfam" id="PF13280"/>
    </source>
</evidence>
<dbReference type="Pfam" id="PF19187">
    <property type="entry name" value="HTH_PafC"/>
    <property type="match status" value="1"/>
</dbReference>
<name>A0ABV9DAQ6_9MICO</name>
<proteinExistence type="predicted"/>
<dbReference type="EMBL" id="JBHSGF010000004">
    <property type="protein sequence ID" value="MFC4555120.1"/>
    <property type="molecule type" value="Genomic_DNA"/>
</dbReference>
<evidence type="ECO:0000313" key="5">
    <source>
        <dbReference type="Proteomes" id="UP001595955"/>
    </source>
</evidence>
<sequence length="322" mass="34405">MAETTADRFTRLLSLIAYLGDHPGVPVTEVAEHFGVSPAQVLADVNLLWVSGTPGYLPDDLIDFAADELDRDVLTLTNPRGMDRPLRLGASEALALLVALRSLAALAGDGGSFDHAVVASTTAKLTEAAGSAAEAARAVDVHVAGEVPALAPARDALARRRRLRLRYVSAADVVSERDVDPLELLWDGSHWFLRAWCARVQDVRHFRLDRVLSSEVLAEPATAQPRAYAPDAEPDLADVDLVATLVLASRARWVAERYPVDAVEDLPDGSLRVTLRVADPAWLTNLVLGLGEDVLALDPPDLAAVVAGRARAALAAYSQLAQ</sequence>
<protein>
    <submittedName>
        <fullName evidence="4">Helix-turn-helix transcriptional regulator</fullName>
    </submittedName>
</protein>
<reference evidence="5" key="1">
    <citation type="journal article" date="2019" name="Int. J. Syst. Evol. Microbiol.">
        <title>The Global Catalogue of Microorganisms (GCM) 10K type strain sequencing project: providing services to taxonomists for standard genome sequencing and annotation.</title>
        <authorList>
            <consortium name="The Broad Institute Genomics Platform"/>
            <consortium name="The Broad Institute Genome Sequencing Center for Infectious Disease"/>
            <person name="Wu L."/>
            <person name="Ma J."/>
        </authorList>
    </citation>
    <scope>NUCLEOTIDE SEQUENCE [LARGE SCALE GENOMIC DNA]</scope>
    <source>
        <strain evidence="5">JCM 3369</strain>
    </source>
</reference>
<comment type="caution">
    <text evidence="4">The sequence shown here is derived from an EMBL/GenBank/DDBJ whole genome shotgun (WGS) entry which is preliminary data.</text>
</comment>
<dbReference type="Proteomes" id="UP001595955">
    <property type="component" value="Unassembled WGS sequence"/>
</dbReference>
<dbReference type="PANTHER" id="PTHR34580">
    <property type="match status" value="1"/>
</dbReference>
<dbReference type="InterPro" id="IPR026881">
    <property type="entry name" value="WYL_dom"/>
</dbReference>
<dbReference type="Pfam" id="PF25583">
    <property type="entry name" value="WCX"/>
    <property type="match status" value="1"/>
</dbReference>
<dbReference type="InterPro" id="IPR028349">
    <property type="entry name" value="PafC-like"/>
</dbReference>
<accession>A0ABV9DAQ6</accession>
<feature type="domain" description="PafC HTH" evidence="2">
    <location>
        <begin position="7"/>
        <end position="126"/>
    </location>
</feature>
<dbReference type="PROSITE" id="PS52050">
    <property type="entry name" value="WYL"/>
    <property type="match status" value="1"/>
</dbReference>
<dbReference type="PIRSF" id="PIRSF016838">
    <property type="entry name" value="PafC"/>
    <property type="match status" value="1"/>
</dbReference>
<keyword evidence="5" id="KW-1185">Reference proteome</keyword>
<feature type="domain" description="WYL" evidence="1">
    <location>
        <begin position="149"/>
        <end position="215"/>
    </location>
</feature>
<evidence type="ECO:0000259" key="2">
    <source>
        <dbReference type="Pfam" id="PF19187"/>
    </source>
</evidence>
<organism evidence="4 5">
    <name type="scientific">Georgenia faecalis</name>
    <dbReference type="NCBI Taxonomy" id="2483799"/>
    <lineage>
        <taxon>Bacteria</taxon>
        <taxon>Bacillati</taxon>
        <taxon>Actinomycetota</taxon>
        <taxon>Actinomycetes</taxon>
        <taxon>Micrococcales</taxon>
        <taxon>Bogoriellaceae</taxon>
        <taxon>Georgenia</taxon>
    </lineage>
</organism>
<evidence type="ECO:0000259" key="3">
    <source>
        <dbReference type="Pfam" id="PF25583"/>
    </source>
</evidence>
<dbReference type="InterPro" id="IPR051534">
    <property type="entry name" value="CBASS_pafABC_assoc_protein"/>
</dbReference>
<dbReference type="InterPro" id="IPR043839">
    <property type="entry name" value="PafC_HTH"/>
</dbReference>
<gene>
    <name evidence="4" type="ORF">ACFO3F_07650</name>
</gene>
<dbReference type="RefSeq" id="WP_122824106.1">
    <property type="nucleotide sequence ID" value="NZ_CP033325.1"/>
</dbReference>